<feature type="chain" id="PRO_5026840861" description="Secreted protein" evidence="1">
    <location>
        <begin position="17"/>
        <end position="104"/>
    </location>
</feature>
<feature type="signal peptide" evidence="1">
    <location>
        <begin position="1"/>
        <end position="16"/>
    </location>
</feature>
<proteinExistence type="predicted"/>
<evidence type="ECO:0000256" key="1">
    <source>
        <dbReference type="SAM" id="SignalP"/>
    </source>
</evidence>
<accession>A0A6N2L101</accession>
<keyword evidence="1" id="KW-0732">Signal</keyword>
<evidence type="ECO:0008006" key="3">
    <source>
        <dbReference type="Google" id="ProtNLM"/>
    </source>
</evidence>
<organism evidence="2">
    <name type="scientific">Salix viminalis</name>
    <name type="common">Common osier</name>
    <name type="synonym">Basket willow</name>
    <dbReference type="NCBI Taxonomy" id="40686"/>
    <lineage>
        <taxon>Eukaryota</taxon>
        <taxon>Viridiplantae</taxon>
        <taxon>Streptophyta</taxon>
        <taxon>Embryophyta</taxon>
        <taxon>Tracheophyta</taxon>
        <taxon>Spermatophyta</taxon>
        <taxon>Magnoliopsida</taxon>
        <taxon>eudicotyledons</taxon>
        <taxon>Gunneridae</taxon>
        <taxon>Pentapetalae</taxon>
        <taxon>rosids</taxon>
        <taxon>fabids</taxon>
        <taxon>Malpighiales</taxon>
        <taxon>Salicaceae</taxon>
        <taxon>Saliceae</taxon>
        <taxon>Salix</taxon>
    </lineage>
</organism>
<evidence type="ECO:0000313" key="2">
    <source>
        <dbReference type="EMBL" id="VFU34201.1"/>
    </source>
</evidence>
<dbReference type="AlphaFoldDB" id="A0A6N2L101"/>
<protein>
    <recommendedName>
        <fullName evidence="3">Secreted protein</fullName>
    </recommendedName>
</protein>
<reference evidence="2" key="1">
    <citation type="submission" date="2019-03" db="EMBL/GenBank/DDBJ databases">
        <authorList>
            <person name="Mank J."/>
            <person name="Almeida P."/>
        </authorList>
    </citation>
    <scope>NUCLEOTIDE SEQUENCE</scope>
    <source>
        <strain evidence="2">78183</strain>
    </source>
</reference>
<gene>
    <name evidence="2" type="ORF">SVIM_LOCUS162669</name>
</gene>
<dbReference type="EMBL" id="CAADRP010001001">
    <property type="protein sequence ID" value="VFU34201.1"/>
    <property type="molecule type" value="Genomic_DNA"/>
</dbReference>
<name>A0A6N2L101_SALVM</name>
<sequence length="104" mass="12036">MYLVFILIFLKTHSESLMSCQRIMECLLIENTSFFPAMLPCTIGAGSESTRACHAENTEDRTSQHKNTCLNVKVRASVKHLRFLEQKRPHAVQYDHTHLLIKFE</sequence>